<dbReference type="Pfam" id="PF01585">
    <property type="entry name" value="G-patch"/>
    <property type="match status" value="1"/>
</dbReference>
<dbReference type="PANTHER" id="PTHR20923:SF1">
    <property type="entry name" value="G PATCH DOMAIN AND ANKYRIN REPEAT-CONTAINING PROTEIN 1"/>
    <property type="match status" value="1"/>
</dbReference>
<evidence type="ECO:0000256" key="1">
    <source>
        <dbReference type="SAM" id="MobiDB-lite"/>
    </source>
</evidence>
<feature type="compositionally biased region" description="Acidic residues" evidence="1">
    <location>
        <begin position="163"/>
        <end position="172"/>
    </location>
</feature>
<dbReference type="EMBL" id="LWDD02000537">
    <property type="protein sequence ID" value="KAE8259203.1"/>
    <property type="molecule type" value="Genomic_DNA"/>
</dbReference>
<organism evidence="4 5">
    <name type="scientific">Tilletia caries</name>
    <name type="common">wheat bunt fungus</name>
    <dbReference type="NCBI Taxonomy" id="13290"/>
    <lineage>
        <taxon>Eukaryota</taxon>
        <taxon>Fungi</taxon>
        <taxon>Dikarya</taxon>
        <taxon>Basidiomycota</taxon>
        <taxon>Ustilaginomycotina</taxon>
        <taxon>Exobasidiomycetes</taxon>
        <taxon>Tilletiales</taxon>
        <taxon>Tilletiaceae</taxon>
        <taxon>Tilletia</taxon>
    </lineage>
</organism>
<evidence type="ECO:0000313" key="6">
    <source>
        <dbReference type="Proteomes" id="UP000836402"/>
    </source>
</evidence>
<feature type="domain" description="G-patch" evidence="2">
    <location>
        <begin position="27"/>
        <end position="73"/>
    </location>
</feature>
<dbReference type="Proteomes" id="UP000836402">
    <property type="component" value="Unassembled WGS sequence"/>
</dbReference>
<gene>
    <name evidence="4" type="ORF">A4X03_0g4158</name>
    <name evidence="3" type="ORF">JKIAZH3_G6265</name>
</gene>
<feature type="compositionally biased region" description="Basic and acidic residues" evidence="1">
    <location>
        <begin position="133"/>
        <end position="143"/>
    </location>
</feature>
<dbReference type="AlphaFoldDB" id="A0A177U5Z1"/>
<evidence type="ECO:0000313" key="4">
    <source>
        <dbReference type="EMBL" id="KAE8259203.1"/>
    </source>
</evidence>
<evidence type="ECO:0000313" key="3">
    <source>
        <dbReference type="EMBL" id="CAD6961272.1"/>
    </source>
</evidence>
<feature type="compositionally biased region" description="Low complexity" evidence="1">
    <location>
        <begin position="235"/>
        <end position="246"/>
    </location>
</feature>
<dbReference type="EMBL" id="CAJHJG010006968">
    <property type="protein sequence ID" value="CAD6961272.1"/>
    <property type="molecule type" value="Genomic_DNA"/>
</dbReference>
<evidence type="ECO:0000259" key="2">
    <source>
        <dbReference type="PROSITE" id="PS50174"/>
    </source>
</evidence>
<feature type="compositionally biased region" description="Basic residues" evidence="1">
    <location>
        <begin position="204"/>
        <end position="213"/>
    </location>
</feature>
<protein>
    <recommendedName>
        <fullName evidence="2">G-patch domain-containing protein</fullName>
    </recommendedName>
</protein>
<feature type="compositionally biased region" description="Basic and acidic residues" evidence="1">
    <location>
        <begin position="311"/>
        <end position="337"/>
    </location>
</feature>
<reference evidence="3" key="3">
    <citation type="submission" date="2020-10" db="EMBL/GenBank/DDBJ databases">
        <authorList>
            <person name="Sedaghatjoo S."/>
        </authorList>
    </citation>
    <scope>NUCLEOTIDE SEQUENCE</scope>
    <source>
        <strain evidence="3">AZH3</strain>
    </source>
</reference>
<evidence type="ECO:0000313" key="5">
    <source>
        <dbReference type="Proteomes" id="UP000077671"/>
    </source>
</evidence>
<dbReference type="PROSITE" id="PS50174">
    <property type="entry name" value="G_PATCH"/>
    <property type="match status" value="1"/>
</dbReference>
<feature type="compositionally biased region" description="Low complexity" evidence="1">
    <location>
        <begin position="292"/>
        <end position="307"/>
    </location>
</feature>
<comment type="caution">
    <text evidence="4">The sequence shown here is derived from an EMBL/GenBank/DDBJ whole genome shotgun (WGS) entry which is preliminary data.</text>
</comment>
<reference evidence="4" key="1">
    <citation type="submission" date="2016-04" db="EMBL/GenBank/DDBJ databases">
        <authorList>
            <person name="Nguyen H.D."/>
            <person name="Kesanakurti P."/>
            <person name="Cullis J."/>
            <person name="Levesque C.A."/>
            <person name="Hambleton S."/>
        </authorList>
    </citation>
    <scope>NUCLEOTIDE SEQUENCE</scope>
    <source>
        <strain evidence="4">DAOMC 238032</strain>
    </source>
</reference>
<sequence>MGLSERKVKRRLVGSAVTSNSAWTANEALPGQRMLASMGWSQGEGLGVNQQGSAAPISVAFKLDNKGLGVARAEKEARSSGSKTGGMDWLGGGSDYEAVLQRINAANAAPAGTPVQLHEEAVTSDSDDDSDKDDAAAVKEPTGKGKGKKEKGQKKKSKRKASEDDDDDDNDTTDGKRRKKKSKKEDVTVTTVAVASVTPVASHRLAHRAKFLRAKGLLPSDFRSSPTSGTSTPVLLPNSAASSAPASPAPLPTSETEVDEVTRTSVTDTKAKKSSRKSKDGGNGASEEAKVEVVTSSSSTVVVTPSAGSDKLTEKERKRAEKAAAKESRKAEKRAAKEALSVAASITDTKTESQSSNATPSTTSSPAPPQPMVTDPLAEPVEPPASTMSVQTYLANKLLRRKGEIARAKREAEDAVWGRVSAIVATTTTTSA</sequence>
<feature type="compositionally biased region" description="Basic residues" evidence="1">
    <location>
        <begin position="145"/>
        <end position="159"/>
    </location>
</feature>
<feature type="region of interest" description="Disordered" evidence="1">
    <location>
        <begin position="69"/>
        <end position="93"/>
    </location>
</feature>
<dbReference type="PANTHER" id="PTHR20923">
    <property type="entry name" value="BAT4 PROTEIN-RELATED"/>
    <property type="match status" value="1"/>
</dbReference>
<dbReference type="SMART" id="SM00443">
    <property type="entry name" value="G_patch"/>
    <property type="match status" value="1"/>
</dbReference>
<feature type="compositionally biased region" description="Polar residues" evidence="1">
    <location>
        <begin position="222"/>
        <end position="233"/>
    </location>
</feature>
<dbReference type="InterPro" id="IPR000467">
    <property type="entry name" value="G_patch_dom"/>
</dbReference>
<feature type="compositionally biased region" description="Low complexity" evidence="1">
    <location>
        <begin position="353"/>
        <end position="365"/>
    </location>
</feature>
<dbReference type="GO" id="GO:0003676">
    <property type="term" value="F:nucleic acid binding"/>
    <property type="evidence" value="ECO:0007669"/>
    <property type="project" value="InterPro"/>
</dbReference>
<name>A0A177U5Z1_9BASI</name>
<reference evidence="4" key="2">
    <citation type="journal article" date="2019" name="IMA Fungus">
        <title>Genome sequencing and comparison of five Tilletia species to identify candidate genes for the detection of regulated species infecting wheat.</title>
        <authorList>
            <person name="Nguyen H.D.T."/>
            <person name="Sultana T."/>
            <person name="Kesanakurti P."/>
            <person name="Hambleton S."/>
        </authorList>
    </citation>
    <scope>NUCLEOTIDE SEQUENCE</scope>
    <source>
        <strain evidence="4">DAOMC 238032</strain>
    </source>
</reference>
<keyword evidence="6" id="KW-1185">Reference proteome</keyword>
<feature type="region of interest" description="Disordered" evidence="1">
    <location>
        <begin position="107"/>
        <end position="388"/>
    </location>
</feature>
<feature type="compositionally biased region" description="Low complexity" evidence="1">
    <location>
        <begin position="188"/>
        <end position="202"/>
    </location>
</feature>
<dbReference type="InterPro" id="IPR039146">
    <property type="entry name" value="GPANK1"/>
</dbReference>
<dbReference type="Proteomes" id="UP000077671">
    <property type="component" value="Unassembled WGS sequence"/>
</dbReference>
<proteinExistence type="predicted"/>
<accession>A0A177U5Z1</accession>